<evidence type="ECO:0000256" key="5">
    <source>
        <dbReference type="ARBA" id="ARBA00023244"/>
    </source>
</evidence>
<proteinExistence type="predicted"/>
<evidence type="ECO:0000313" key="7">
    <source>
        <dbReference type="EMBL" id="CBH21120.1"/>
    </source>
</evidence>
<dbReference type="NCBIfam" id="TIGR01470">
    <property type="entry name" value="cysG_Nterm"/>
    <property type="match status" value="1"/>
</dbReference>
<dbReference type="BioCyc" id="CSTI499177:GJE9-1044-MONOMER"/>
<dbReference type="GO" id="GO:0004325">
    <property type="term" value="F:ferrochelatase activity"/>
    <property type="evidence" value="ECO:0007669"/>
    <property type="project" value="InterPro"/>
</dbReference>
<dbReference type="InterPro" id="IPR006367">
    <property type="entry name" value="Sirohaem_synthase_N"/>
</dbReference>
<evidence type="ECO:0000256" key="3">
    <source>
        <dbReference type="ARBA" id="ARBA00023002"/>
    </source>
</evidence>
<name>E3PXF5_ACESD</name>
<dbReference type="PANTHER" id="PTHR35330:SF1">
    <property type="entry name" value="SIROHEME BIOSYNTHESIS PROTEIN MET8"/>
    <property type="match status" value="1"/>
</dbReference>
<comment type="catalytic activity">
    <reaction evidence="6">
        <text>precorrin-2 + NAD(+) = sirohydrochlorin + NADH + 2 H(+)</text>
        <dbReference type="Rhea" id="RHEA:15613"/>
        <dbReference type="ChEBI" id="CHEBI:15378"/>
        <dbReference type="ChEBI" id="CHEBI:57540"/>
        <dbReference type="ChEBI" id="CHEBI:57945"/>
        <dbReference type="ChEBI" id="CHEBI:58351"/>
        <dbReference type="ChEBI" id="CHEBI:58827"/>
        <dbReference type="EC" id="1.3.1.76"/>
    </reaction>
</comment>
<dbReference type="InterPro" id="IPR036291">
    <property type="entry name" value="NAD(P)-bd_dom_sf"/>
</dbReference>
<dbReference type="Gene3D" id="3.30.160.110">
    <property type="entry name" value="Siroheme synthase, domain 2"/>
    <property type="match status" value="1"/>
</dbReference>
<evidence type="ECO:0000256" key="4">
    <source>
        <dbReference type="ARBA" id="ARBA00023027"/>
    </source>
</evidence>
<dbReference type="Gene3D" id="3.40.50.720">
    <property type="entry name" value="NAD(P)-binding Rossmann-like Domain"/>
    <property type="match status" value="1"/>
</dbReference>
<dbReference type="STRING" id="1511.CLOST_0997"/>
<dbReference type="HOGENOM" id="CLU_011276_8_3_9"/>
<dbReference type="GO" id="GO:0043115">
    <property type="term" value="F:precorrin-2 dehydrogenase activity"/>
    <property type="evidence" value="ECO:0007669"/>
    <property type="project" value="UniProtKB-EC"/>
</dbReference>
<keyword evidence="3" id="KW-0560">Oxidoreductase</keyword>
<gene>
    <name evidence="7" type="ordered locus">CLOST_0997</name>
</gene>
<dbReference type="Pfam" id="PF13241">
    <property type="entry name" value="NAD_binding_7"/>
    <property type="match status" value="1"/>
</dbReference>
<evidence type="ECO:0000313" key="8">
    <source>
        <dbReference type="Proteomes" id="UP000007041"/>
    </source>
</evidence>
<evidence type="ECO:0000256" key="6">
    <source>
        <dbReference type="ARBA" id="ARBA00047561"/>
    </source>
</evidence>
<dbReference type="InterPro" id="IPR028161">
    <property type="entry name" value="Met8-like"/>
</dbReference>
<dbReference type="eggNOG" id="COG1648">
    <property type="taxonomic scope" value="Bacteria"/>
</dbReference>
<dbReference type="GO" id="GO:0019354">
    <property type="term" value="P:siroheme biosynthetic process"/>
    <property type="evidence" value="ECO:0007669"/>
    <property type="project" value="UniProtKB-UniPathway"/>
</dbReference>
<sequence>MLNLTTKSALIIGLGAVGLRKLKGLVDKSANIYVISKEIKLETKEQVNRLKAQSDTNIMIIEEALDLNKHYKYLENSDIIFICTDNILLNQEIETYAKSNKIWYLRCDDATHSDFINPITIQKQELLLAISTSGASPIYCQYLKSEIEKVLETLDIDKLKLLDLARKKIKSQNDYETKAKLLEKLVHMSKEELEDIIGEEIL</sequence>
<comment type="pathway">
    <text evidence="1">Porphyrin-containing compound metabolism; siroheme biosynthesis; sirohydrochlorin from precorrin-2: step 1/1.</text>
</comment>
<evidence type="ECO:0000256" key="2">
    <source>
        <dbReference type="ARBA" id="ARBA00012400"/>
    </source>
</evidence>
<dbReference type="SUPFAM" id="SSF75615">
    <property type="entry name" value="Siroheme synthase middle domains-like"/>
    <property type="match status" value="1"/>
</dbReference>
<keyword evidence="5" id="KW-0627">Porphyrin biosynthesis</keyword>
<reference evidence="8" key="1">
    <citation type="journal article" date="2010" name="BMC Genomics">
        <title>Clostridium sticklandii, a specialist in amino acid degradation:revisiting its metabolism through its genome sequence.</title>
        <authorList>
            <person name="Fonknechten N."/>
            <person name="Chaussonnerie S."/>
            <person name="Tricot S."/>
            <person name="Lajus A."/>
            <person name="Andreesen J.R."/>
            <person name="Perchat N."/>
            <person name="Pelletier E."/>
            <person name="Gouyvenoux M."/>
            <person name="Barbe V."/>
            <person name="Salanoubat M."/>
            <person name="Le Paslier D."/>
            <person name="Weissenbach J."/>
            <person name="Cohen G.N."/>
            <person name="Kreimeyer A."/>
        </authorList>
    </citation>
    <scope>NUCLEOTIDE SEQUENCE [LARGE SCALE GENOMIC DNA]</scope>
    <source>
        <strain evidence="8">ATCC 12662 / DSM 519 / JCM 1433 / CCUG 9281 / NCIMB 10654 / HF</strain>
    </source>
</reference>
<dbReference type="KEGG" id="cst:CLOST_0997"/>
<dbReference type="EMBL" id="FP565809">
    <property type="protein sequence ID" value="CBH21120.1"/>
    <property type="molecule type" value="Genomic_DNA"/>
</dbReference>
<keyword evidence="4" id="KW-0520">NAD</keyword>
<dbReference type="Proteomes" id="UP000007041">
    <property type="component" value="Chromosome"/>
</dbReference>
<evidence type="ECO:0000256" key="1">
    <source>
        <dbReference type="ARBA" id="ARBA00005010"/>
    </source>
</evidence>
<dbReference type="AlphaFoldDB" id="E3PXF5"/>
<dbReference type="EC" id="1.3.1.76" evidence="2"/>
<protein>
    <recommendedName>
        <fullName evidence="2">precorrin-2 dehydrogenase</fullName>
        <ecNumber evidence="2">1.3.1.76</ecNumber>
    </recommendedName>
</protein>
<keyword evidence="8" id="KW-1185">Reference proteome</keyword>
<dbReference type="UniPathway" id="UPA00262">
    <property type="reaction ID" value="UER00222"/>
</dbReference>
<accession>E3PXF5</accession>
<dbReference type="PANTHER" id="PTHR35330">
    <property type="entry name" value="SIROHEME BIOSYNTHESIS PROTEIN MET8"/>
    <property type="match status" value="1"/>
</dbReference>
<dbReference type="SUPFAM" id="SSF51735">
    <property type="entry name" value="NAD(P)-binding Rossmann-fold domains"/>
    <property type="match status" value="1"/>
</dbReference>
<organism evidence="7 8">
    <name type="scientific">Acetoanaerobium sticklandii (strain ATCC 12662 / DSM 519 / JCM 1433 / CCUG 9281 / NCIMB 10654 / HF)</name>
    <name type="common">Clostridium sticklandii</name>
    <dbReference type="NCBI Taxonomy" id="499177"/>
    <lineage>
        <taxon>Bacteria</taxon>
        <taxon>Bacillati</taxon>
        <taxon>Bacillota</taxon>
        <taxon>Clostridia</taxon>
        <taxon>Peptostreptococcales</taxon>
        <taxon>Filifactoraceae</taxon>
        <taxon>Acetoanaerobium</taxon>
    </lineage>
</organism>